<dbReference type="KEGG" id="thu:AC731_010330"/>
<evidence type="ECO:0000313" key="4">
    <source>
        <dbReference type="Proteomes" id="UP000036902"/>
    </source>
</evidence>
<accession>A0A127K5T9</accession>
<sequence>MRAGTKKKLTIEEQIVAAEAALKNQQAKLEVLRAKLKGEGVLKKDSPGMEALYAAMDAVCKENKCNNIDVVKAINRLKRLGLEIVQKERNQRGEPKAKKPVTEFMSEG</sequence>
<feature type="region of interest" description="Disordered" evidence="2">
    <location>
        <begin position="87"/>
        <end position="108"/>
    </location>
</feature>
<dbReference type="EMBL" id="CP014646">
    <property type="protein sequence ID" value="AMO37315.1"/>
    <property type="molecule type" value="Genomic_DNA"/>
</dbReference>
<protein>
    <submittedName>
        <fullName evidence="3">Uncharacterized protein</fullName>
    </submittedName>
</protein>
<keyword evidence="1" id="KW-0175">Coiled coil</keyword>
<evidence type="ECO:0000256" key="2">
    <source>
        <dbReference type="SAM" id="MobiDB-lite"/>
    </source>
</evidence>
<organism evidence="3 4">
    <name type="scientific">Thauera humireducens</name>
    <dbReference type="NCBI Taxonomy" id="1134435"/>
    <lineage>
        <taxon>Bacteria</taxon>
        <taxon>Pseudomonadati</taxon>
        <taxon>Pseudomonadota</taxon>
        <taxon>Betaproteobacteria</taxon>
        <taxon>Rhodocyclales</taxon>
        <taxon>Zoogloeaceae</taxon>
        <taxon>Thauera</taxon>
    </lineage>
</organism>
<keyword evidence="4" id="KW-1185">Reference proteome</keyword>
<dbReference type="Proteomes" id="UP000036902">
    <property type="component" value="Chromosome"/>
</dbReference>
<gene>
    <name evidence="3" type="ORF">AC731_010330</name>
</gene>
<dbReference type="AlphaFoldDB" id="A0A127K5T9"/>
<evidence type="ECO:0000313" key="3">
    <source>
        <dbReference type="EMBL" id="AMO37315.1"/>
    </source>
</evidence>
<evidence type="ECO:0000256" key="1">
    <source>
        <dbReference type="SAM" id="Coils"/>
    </source>
</evidence>
<reference evidence="4" key="1">
    <citation type="submission" date="2016-03" db="EMBL/GenBank/DDBJ databases">
        <authorList>
            <person name="Ma C."/>
            <person name="Zhou S."/>
            <person name="Yang G."/>
        </authorList>
    </citation>
    <scope>NUCLEOTIDE SEQUENCE [LARGE SCALE GENOMIC DNA]</scope>
    <source>
        <strain evidence="4">SgZ-1</strain>
    </source>
</reference>
<dbReference type="RefSeq" id="WP_048705848.1">
    <property type="nucleotide sequence ID" value="NZ_CP014646.1"/>
</dbReference>
<dbReference type="STRING" id="1134435.AC731_010330"/>
<feature type="compositionally biased region" description="Basic and acidic residues" evidence="2">
    <location>
        <begin position="87"/>
        <end position="101"/>
    </location>
</feature>
<proteinExistence type="predicted"/>
<feature type="coiled-coil region" evidence="1">
    <location>
        <begin position="8"/>
        <end position="35"/>
    </location>
</feature>
<name>A0A127K5T9_9RHOO</name>